<dbReference type="AlphaFoldDB" id="D6WZA2"/>
<name>D6WZA2_TRICA</name>
<evidence type="ECO:0000256" key="1">
    <source>
        <dbReference type="SAM" id="MobiDB-lite"/>
    </source>
</evidence>
<dbReference type="eggNOG" id="ENOG502T2J1">
    <property type="taxonomic scope" value="Eukaryota"/>
</dbReference>
<protein>
    <submittedName>
        <fullName evidence="2">Uncharacterized protein</fullName>
    </submittedName>
</protein>
<dbReference type="OrthoDB" id="6700442at2759"/>
<dbReference type="Proteomes" id="UP000007266">
    <property type="component" value="Linkage group 9"/>
</dbReference>
<reference evidence="2 3" key="1">
    <citation type="journal article" date="2008" name="Nature">
        <title>The genome of the model beetle and pest Tribolium castaneum.</title>
        <authorList>
            <consortium name="Tribolium Genome Sequencing Consortium"/>
            <person name="Richards S."/>
            <person name="Gibbs R.A."/>
            <person name="Weinstock G.M."/>
            <person name="Brown S.J."/>
            <person name="Denell R."/>
            <person name="Beeman R.W."/>
            <person name="Gibbs R."/>
            <person name="Beeman R.W."/>
            <person name="Brown S.J."/>
            <person name="Bucher G."/>
            <person name="Friedrich M."/>
            <person name="Grimmelikhuijzen C.J."/>
            <person name="Klingler M."/>
            <person name="Lorenzen M."/>
            <person name="Richards S."/>
            <person name="Roth S."/>
            <person name="Schroder R."/>
            <person name="Tautz D."/>
            <person name="Zdobnov E.M."/>
            <person name="Muzny D."/>
            <person name="Gibbs R.A."/>
            <person name="Weinstock G.M."/>
            <person name="Attaway T."/>
            <person name="Bell S."/>
            <person name="Buhay C.J."/>
            <person name="Chandrabose M.N."/>
            <person name="Chavez D."/>
            <person name="Clerk-Blankenburg K.P."/>
            <person name="Cree A."/>
            <person name="Dao M."/>
            <person name="Davis C."/>
            <person name="Chacko J."/>
            <person name="Dinh H."/>
            <person name="Dugan-Rocha S."/>
            <person name="Fowler G."/>
            <person name="Garner T.T."/>
            <person name="Garnes J."/>
            <person name="Gnirke A."/>
            <person name="Hawes A."/>
            <person name="Hernandez J."/>
            <person name="Hines S."/>
            <person name="Holder M."/>
            <person name="Hume J."/>
            <person name="Jhangiani S.N."/>
            <person name="Joshi V."/>
            <person name="Khan Z.M."/>
            <person name="Jackson L."/>
            <person name="Kovar C."/>
            <person name="Kowis A."/>
            <person name="Lee S."/>
            <person name="Lewis L.R."/>
            <person name="Margolis J."/>
            <person name="Morgan M."/>
            <person name="Nazareth L.V."/>
            <person name="Nguyen N."/>
            <person name="Okwuonu G."/>
            <person name="Parker D."/>
            <person name="Richards S."/>
            <person name="Ruiz S.J."/>
            <person name="Santibanez J."/>
            <person name="Savard J."/>
            <person name="Scherer S.E."/>
            <person name="Schneider B."/>
            <person name="Sodergren E."/>
            <person name="Tautz D."/>
            <person name="Vattahil S."/>
            <person name="Villasana D."/>
            <person name="White C.S."/>
            <person name="Wright R."/>
            <person name="Park Y."/>
            <person name="Beeman R.W."/>
            <person name="Lord J."/>
            <person name="Oppert B."/>
            <person name="Lorenzen M."/>
            <person name="Brown S."/>
            <person name="Wang L."/>
            <person name="Savard J."/>
            <person name="Tautz D."/>
            <person name="Richards S."/>
            <person name="Weinstock G."/>
            <person name="Gibbs R.A."/>
            <person name="Liu Y."/>
            <person name="Worley K."/>
            <person name="Weinstock G."/>
            <person name="Elsik C.G."/>
            <person name="Reese J.T."/>
            <person name="Elhaik E."/>
            <person name="Landan G."/>
            <person name="Graur D."/>
            <person name="Arensburger P."/>
            <person name="Atkinson P."/>
            <person name="Beeman R.W."/>
            <person name="Beidler J."/>
            <person name="Brown S.J."/>
            <person name="Demuth J.P."/>
            <person name="Drury D.W."/>
            <person name="Du Y.Z."/>
            <person name="Fujiwara H."/>
            <person name="Lorenzen M."/>
            <person name="Maselli V."/>
            <person name="Osanai M."/>
            <person name="Park Y."/>
            <person name="Robertson H.M."/>
            <person name="Tu Z."/>
            <person name="Wang J.J."/>
            <person name="Wang S."/>
            <person name="Richards S."/>
            <person name="Song H."/>
            <person name="Zhang L."/>
            <person name="Sodergren E."/>
            <person name="Werner D."/>
            <person name="Stanke M."/>
            <person name="Morgenstern B."/>
            <person name="Solovyev V."/>
            <person name="Kosarev P."/>
            <person name="Brown G."/>
            <person name="Chen H.C."/>
            <person name="Ermolaeva O."/>
            <person name="Hlavina W."/>
            <person name="Kapustin Y."/>
            <person name="Kiryutin B."/>
            <person name="Kitts P."/>
            <person name="Maglott D."/>
            <person name="Pruitt K."/>
            <person name="Sapojnikov V."/>
            <person name="Souvorov A."/>
            <person name="Mackey A.J."/>
            <person name="Waterhouse R.M."/>
            <person name="Wyder S."/>
            <person name="Zdobnov E.M."/>
            <person name="Zdobnov E.M."/>
            <person name="Wyder S."/>
            <person name="Kriventseva E.V."/>
            <person name="Kadowaki T."/>
            <person name="Bork P."/>
            <person name="Aranda M."/>
            <person name="Bao R."/>
            <person name="Beermann A."/>
            <person name="Berns N."/>
            <person name="Bolognesi R."/>
            <person name="Bonneton F."/>
            <person name="Bopp D."/>
            <person name="Brown S.J."/>
            <person name="Bucher G."/>
            <person name="Butts T."/>
            <person name="Chaumot A."/>
            <person name="Denell R.E."/>
            <person name="Ferrier D.E."/>
            <person name="Friedrich M."/>
            <person name="Gordon C.M."/>
            <person name="Jindra M."/>
            <person name="Klingler M."/>
            <person name="Lan Q."/>
            <person name="Lattorff H.M."/>
            <person name="Laudet V."/>
            <person name="von Levetsow C."/>
            <person name="Liu Z."/>
            <person name="Lutz R."/>
            <person name="Lynch J.A."/>
            <person name="da Fonseca R.N."/>
            <person name="Posnien N."/>
            <person name="Reuter R."/>
            <person name="Roth S."/>
            <person name="Savard J."/>
            <person name="Schinko J.B."/>
            <person name="Schmitt C."/>
            <person name="Schoppmeier M."/>
            <person name="Schroder R."/>
            <person name="Shippy T.D."/>
            <person name="Simonnet F."/>
            <person name="Marques-Souza H."/>
            <person name="Tautz D."/>
            <person name="Tomoyasu Y."/>
            <person name="Trauner J."/>
            <person name="Van der Zee M."/>
            <person name="Vervoort M."/>
            <person name="Wittkopp N."/>
            <person name="Wimmer E.A."/>
            <person name="Yang X."/>
            <person name="Jones A.K."/>
            <person name="Sattelle D.B."/>
            <person name="Ebert P.R."/>
            <person name="Nelson D."/>
            <person name="Scott J.G."/>
            <person name="Beeman R.W."/>
            <person name="Muthukrishnan S."/>
            <person name="Kramer K.J."/>
            <person name="Arakane Y."/>
            <person name="Beeman R.W."/>
            <person name="Zhu Q."/>
            <person name="Hogenkamp D."/>
            <person name="Dixit R."/>
            <person name="Oppert B."/>
            <person name="Jiang H."/>
            <person name="Zou Z."/>
            <person name="Marshall J."/>
            <person name="Elpidina E."/>
            <person name="Vinokurov K."/>
            <person name="Oppert C."/>
            <person name="Zou Z."/>
            <person name="Evans J."/>
            <person name="Lu Z."/>
            <person name="Zhao P."/>
            <person name="Sumathipala N."/>
            <person name="Altincicek B."/>
            <person name="Vilcinskas A."/>
            <person name="Williams M."/>
            <person name="Hultmark D."/>
            <person name="Hetru C."/>
            <person name="Jiang H."/>
            <person name="Grimmelikhuijzen C.J."/>
            <person name="Hauser F."/>
            <person name="Cazzamali G."/>
            <person name="Williamson M."/>
            <person name="Park Y."/>
            <person name="Li B."/>
            <person name="Tanaka Y."/>
            <person name="Predel R."/>
            <person name="Neupert S."/>
            <person name="Schachtner J."/>
            <person name="Verleyen P."/>
            <person name="Raible F."/>
            <person name="Bork P."/>
            <person name="Friedrich M."/>
            <person name="Walden K.K."/>
            <person name="Robertson H.M."/>
            <person name="Angeli S."/>
            <person name="Foret S."/>
            <person name="Bucher G."/>
            <person name="Schuetz S."/>
            <person name="Maleszka R."/>
            <person name="Wimmer E.A."/>
            <person name="Beeman R.W."/>
            <person name="Lorenzen M."/>
            <person name="Tomoyasu Y."/>
            <person name="Miller S.C."/>
            <person name="Grossmann D."/>
            <person name="Bucher G."/>
        </authorList>
    </citation>
    <scope>NUCLEOTIDE SEQUENCE [LARGE SCALE GENOMIC DNA]</scope>
    <source>
        <strain evidence="2 3">Georgia GA2</strain>
    </source>
</reference>
<dbReference type="PhylomeDB" id="D6WZA2"/>
<dbReference type="OMA" id="ETERTNC"/>
<reference evidence="2 3" key="2">
    <citation type="journal article" date="2010" name="Nucleic Acids Res.">
        <title>BeetleBase in 2010: revisions to provide comprehensive genomic information for Tribolium castaneum.</title>
        <authorList>
            <person name="Kim H.S."/>
            <person name="Murphy T."/>
            <person name="Xia J."/>
            <person name="Caragea D."/>
            <person name="Park Y."/>
            <person name="Beeman R.W."/>
            <person name="Lorenzen M.D."/>
            <person name="Butcher S."/>
            <person name="Manak J.R."/>
            <person name="Brown S.J."/>
        </authorList>
    </citation>
    <scope>GENOME REANNOTATION</scope>
    <source>
        <strain evidence="2 3">Georgia GA2</strain>
    </source>
</reference>
<proteinExistence type="predicted"/>
<keyword evidence="3" id="KW-1185">Reference proteome</keyword>
<dbReference type="KEGG" id="tca:103314285"/>
<gene>
    <name evidence="2" type="primary">AUGUSTUS-3.0.2_11876</name>
    <name evidence="2" type="ORF">TcasGA2_TC011876</name>
</gene>
<dbReference type="HOGENOM" id="CLU_1477026_0_0_1"/>
<feature type="region of interest" description="Disordered" evidence="1">
    <location>
        <begin position="38"/>
        <end position="69"/>
    </location>
</feature>
<sequence length="183" mass="21399">MKWKNEIPNKAEFMKINSFHFIECEKFHSELVHEENAGQFSGGHGKQVKETRSCDKQAQSDCENKERRTMSETITLTKSQTDFTGSSPKRYTTKCYIKPVTTPVWYTESLFLNINSSKRKYDEKIYFREKLVPFKWSESMITEVKTGPKCVYSDVVIPVDDCRDEVHYISLEPQQRSVKSTDL</sequence>
<evidence type="ECO:0000313" key="3">
    <source>
        <dbReference type="Proteomes" id="UP000007266"/>
    </source>
</evidence>
<evidence type="ECO:0000313" key="2">
    <source>
        <dbReference type="EMBL" id="EFA09741.1"/>
    </source>
</evidence>
<dbReference type="InParanoid" id="D6WZA2"/>
<organism evidence="2 3">
    <name type="scientific">Tribolium castaneum</name>
    <name type="common">Red flour beetle</name>
    <dbReference type="NCBI Taxonomy" id="7070"/>
    <lineage>
        <taxon>Eukaryota</taxon>
        <taxon>Metazoa</taxon>
        <taxon>Ecdysozoa</taxon>
        <taxon>Arthropoda</taxon>
        <taxon>Hexapoda</taxon>
        <taxon>Insecta</taxon>
        <taxon>Pterygota</taxon>
        <taxon>Neoptera</taxon>
        <taxon>Endopterygota</taxon>
        <taxon>Coleoptera</taxon>
        <taxon>Polyphaga</taxon>
        <taxon>Cucujiformia</taxon>
        <taxon>Tenebrionidae</taxon>
        <taxon>Tenebrionidae incertae sedis</taxon>
        <taxon>Tribolium</taxon>
    </lineage>
</organism>
<dbReference type="EMBL" id="KQ971372">
    <property type="protein sequence ID" value="EFA09741.1"/>
    <property type="molecule type" value="Genomic_DNA"/>
</dbReference>
<accession>D6WZA2</accession>